<evidence type="ECO:0000313" key="1">
    <source>
        <dbReference type="EMBL" id="AVP58398.1"/>
    </source>
</evidence>
<dbReference type="EMBL" id="CP027792">
    <property type="protein sequence ID" value="AVP58398.1"/>
    <property type="molecule type" value="Genomic_DNA"/>
</dbReference>
<evidence type="ECO:0000313" key="2">
    <source>
        <dbReference type="Proteomes" id="UP000241829"/>
    </source>
</evidence>
<accession>A0A2P1NMV2</accession>
<gene>
    <name evidence="1" type="ORF">C7H73_12455</name>
</gene>
<protein>
    <recommendedName>
        <fullName evidence="3">Hemerythrin-like domain-containing protein</fullName>
    </recommendedName>
</protein>
<organism evidence="1 2">
    <name type="scientific">Pulveribacter suum</name>
    <dbReference type="NCBI Taxonomy" id="2116657"/>
    <lineage>
        <taxon>Bacteria</taxon>
        <taxon>Pseudomonadati</taxon>
        <taxon>Pseudomonadota</taxon>
        <taxon>Betaproteobacteria</taxon>
        <taxon>Burkholderiales</taxon>
        <taxon>Comamonadaceae</taxon>
        <taxon>Pulveribacter</taxon>
    </lineage>
</organism>
<evidence type="ECO:0008006" key="3">
    <source>
        <dbReference type="Google" id="ProtNLM"/>
    </source>
</evidence>
<dbReference type="KEGG" id="melm:C7H73_12455"/>
<sequence length="156" mass="17449">MPAADSAPSTPIAHFEQQHQRLDAQLHAHLLHLIGGDFARALAQLEQWRAGLAEHIEIENTRLLPHVPANARWAARVYLLEHERIALLADEHLQRVRAAARQAPLPDGTPRREAILALLDGAHALRHVIEHHHEREHTALAHELPAPLQQAAWAGH</sequence>
<dbReference type="RefSeq" id="WP_106846946.1">
    <property type="nucleotide sequence ID" value="NZ_CP027792.1"/>
</dbReference>
<keyword evidence="2" id="KW-1185">Reference proteome</keyword>
<dbReference type="Proteomes" id="UP000241829">
    <property type="component" value="Chromosome"/>
</dbReference>
<dbReference type="AlphaFoldDB" id="A0A2P1NMV2"/>
<reference evidence="2" key="1">
    <citation type="submission" date="2018-03" db="EMBL/GenBank/DDBJ databases">
        <title>Genome sequencing of Melaminivora sp. strain SC2-7.</title>
        <authorList>
            <person name="Kim S.-J."/>
            <person name="Heo J."/>
            <person name="Ahn J.-H."/>
            <person name="Kwon S.-W."/>
        </authorList>
    </citation>
    <scope>NUCLEOTIDE SEQUENCE [LARGE SCALE GENOMIC DNA]</scope>
    <source>
        <strain evidence="2">SC2-7</strain>
    </source>
</reference>
<name>A0A2P1NMV2_9BURK</name>
<dbReference type="OrthoDB" id="8913272at2"/>
<proteinExistence type="predicted"/>